<dbReference type="SUPFAM" id="SSF50370">
    <property type="entry name" value="Ricin B-like lectins"/>
    <property type="match status" value="1"/>
</dbReference>
<comment type="subcellular location">
    <subcellularLocation>
        <location evidence="1">Membrane</location>
        <topology evidence="1">Single-pass membrane protein</topology>
    </subcellularLocation>
</comment>
<dbReference type="OMA" id="DCVHGLY"/>
<keyword evidence="5 9" id="KW-0472">Membrane</keyword>
<dbReference type="Proteomes" id="UP000265020">
    <property type="component" value="Unassembled WGS sequence"/>
</dbReference>
<dbReference type="CDD" id="cd00037">
    <property type="entry name" value="CLECT"/>
    <property type="match status" value="5"/>
</dbReference>
<evidence type="ECO:0000256" key="5">
    <source>
        <dbReference type="ARBA" id="ARBA00023136"/>
    </source>
</evidence>
<feature type="domain" description="C-type lectin" evidence="10">
    <location>
        <begin position="927"/>
        <end position="1036"/>
    </location>
</feature>
<dbReference type="PROSITE" id="PS51092">
    <property type="entry name" value="FN2_2"/>
    <property type="match status" value="1"/>
</dbReference>
<evidence type="ECO:0000259" key="10">
    <source>
        <dbReference type="PROSITE" id="PS50041"/>
    </source>
</evidence>
<dbReference type="InterPro" id="IPR016187">
    <property type="entry name" value="CTDL_fold"/>
</dbReference>
<dbReference type="InterPro" id="IPR000562">
    <property type="entry name" value="FN_type2_dom"/>
</dbReference>
<dbReference type="InterPro" id="IPR035992">
    <property type="entry name" value="Ricin_B-like_lectins"/>
</dbReference>
<evidence type="ECO:0000256" key="9">
    <source>
        <dbReference type="SAM" id="Phobius"/>
    </source>
</evidence>
<feature type="domain" description="C-type lectin" evidence="10">
    <location>
        <begin position="209"/>
        <end position="327"/>
    </location>
</feature>
<dbReference type="CDD" id="cd00062">
    <property type="entry name" value="FN2"/>
    <property type="match status" value="1"/>
</dbReference>
<dbReference type="Gene3D" id="2.10.10.10">
    <property type="entry name" value="Fibronectin, type II, collagen-binding"/>
    <property type="match status" value="1"/>
</dbReference>
<dbReference type="InterPro" id="IPR013806">
    <property type="entry name" value="Kringle-like"/>
</dbReference>
<dbReference type="STRING" id="28743.ENSCVAP00000011275"/>
<organism evidence="12 13">
    <name type="scientific">Cyprinodon variegatus</name>
    <name type="common">Sheepshead minnow</name>
    <dbReference type="NCBI Taxonomy" id="28743"/>
    <lineage>
        <taxon>Eukaryota</taxon>
        <taxon>Metazoa</taxon>
        <taxon>Chordata</taxon>
        <taxon>Craniata</taxon>
        <taxon>Vertebrata</taxon>
        <taxon>Euteleostomi</taxon>
        <taxon>Actinopterygii</taxon>
        <taxon>Neopterygii</taxon>
        <taxon>Teleostei</taxon>
        <taxon>Neoteleostei</taxon>
        <taxon>Acanthomorphata</taxon>
        <taxon>Ovalentaria</taxon>
        <taxon>Atherinomorphae</taxon>
        <taxon>Cyprinodontiformes</taxon>
        <taxon>Cyprinodontidae</taxon>
        <taxon>Cyprinodon</taxon>
    </lineage>
</organism>
<sequence length="1190" mass="136994">AEEKSLKIMRVIWMIFALLLNILQILFADSPFKLNNKAGFCLVKHDSICQEIRWTTAGRLLVPGKNKCLGVEGDTVGSKVTFYDCDETSKYQKWECKNETLLALQGQELYVELKADSTAVLSRATGPNSQLTISGTHSGPCTRTHRELFTIEGNAAGRPCMFPFYYNNQWYSDCTSEERPWCAVETKYEHEMWGYCPTNTKDKWIRHPTNGAVYQLNTNSALTWWEAEKSCKQQSASLLSITDPNENELWNLRQPGGIHQGYKLWTGLTLDSENGWKWTNGSPFRYLNWDSGHPLTNAAFSCGLMDGALRYSWQSSKCNKKLGYICYSEGVLPSPTEGLDMGFCSTPWIPYNGHCFRLDRTGKSWSDAQQTCRKEGGDLASIRNTEDQSFVISQLGYAPTDELWIGLNDIKRERLFDWTDHSKVSFTSWEFGRPAAASDHEDCVLIRGESGNWADRDCKEKHGFVCMKTSASEPSKEEGQQDTGCKVVSIIFITENKYILKFYPLFYCFIYLRKVEKIRKTKQNKKTNKKKKQLNNSSDLVPEIHGIFETAEGKTWFEAQKYCRAIGGDLISFHSAAEQQLERQRYNNLWIGLSAPDQDTGYVWSDGSPVNFQHWQSGEPNNKNKVESCVEFYQRRWDQSGSWNDNQCEGYKGWICQIPTGVTPKSPPPPPTPDYNRTSDGWLEWNGNQYFFETKTMANEDARQSCKEKHGDLVTIDSEAERIFLWKQLHMLFLTVVYFAVLRWMDGSPVIFQMWDVDEPSFKNSDENCVVMRTFHGFWHDYNCGYEHKSICKRSGSPHVNATVAPTMPKNGSCQTGWKKMNYKKFLIIFDQNFVICFLVYLMSEMVSTPTTDLWIGFHNSYKEGFFWTDGRPKKYINLKFPVSNCCVISVFYLKQTLKCIFHFHFKTEPNLQDPSEPTTLDDYFKIINDSIKLVPQQMNWDAAQKNCEADGAKLASIRTEWTQAYIELLALNLNRPLWIGLNKTNNYFRYIEGWPMTSAYWGPREPRREGNCVYVDVDGKWKADNCNRNISSVCMKSTDTPPKDDTKDYPGICPEDPDQGTSLQRNFWKPYRGFCYLFFSDEKEWPDASTSCLAHGGVLASIADPHEQEFIQSNIGTFKDTHTSYWIGLFKTHKEWLWSDKTVMDYSNWQSGQPRDNPYGSISASDGSWSTGHRWHDKAYICKTAKGKM</sequence>
<dbReference type="PANTHER" id="PTHR22803">
    <property type="entry name" value="MANNOSE, PHOSPHOLIPASE, LECTIN RECEPTOR RELATED"/>
    <property type="match status" value="1"/>
</dbReference>
<reference evidence="12" key="2">
    <citation type="submission" date="2025-09" db="UniProtKB">
        <authorList>
            <consortium name="Ensembl"/>
        </authorList>
    </citation>
    <scope>IDENTIFICATION</scope>
</reference>
<comment type="caution">
    <text evidence="8">Lacks conserved residue(s) required for the propagation of feature annotation.</text>
</comment>
<evidence type="ECO:0000256" key="7">
    <source>
        <dbReference type="ARBA" id="ARBA00023180"/>
    </source>
</evidence>
<dbReference type="Ensembl" id="ENSCVAT00000029876.1">
    <property type="protein sequence ID" value="ENSCVAP00000011275.1"/>
    <property type="gene ID" value="ENSCVAG00000013558.1"/>
</dbReference>
<proteinExistence type="predicted"/>
<dbReference type="SMART" id="SM00034">
    <property type="entry name" value="CLECT"/>
    <property type="match status" value="6"/>
</dbReference>
<dbReference type="SUPFAM" id="SSF56436">
    <property type="entry name" value="C-type lectin-like"/>
    <property type="match status" value="7"/>
</dbReference>
<feature type="domain" description="Fibronectin type-II" evidence="11">
    <location>
        <begin position="155"/>
        <end position="198"/>
    </location>
</feature>
<evidence type="ECO:0000256" key="3">
    <source>
        <dbReference type="ARBA" id="ARBA00022737"/>
    </source>
</evidence>
<dbReference type="PROSITE" id="PS00615">
    <property type="entry name" value="C_TYPE_LECTIN_1"/>
    <property type="match status" value="3"/>
</dbReference>
<evidence type="ECO:0000259" key="11">
    <source>
        <dbReference type="PROSITE" id="PS51092"/>
    </source>
</evidence>
<dbReference type="Gene3D" id="2.80.10.50">
    <property type="match status" value="1"/>
</dbReference>
<evidence type="ECO:0000256" key="8">
    <source>
        <dbReference type="PROSITE-ProRule" id="PRU00479"/>
    </source>
</evidence>
<accession>A0A3Q2FV83</accession>
<keyword evidence="6" id="KW-1015">Disulfide bond</keyword>
<dbReference type="InterPro" id="IPR036943">
    <property type="entry name" value="FN_type2_sf"/>
</dbReference>
<keyword evidence="4 9" id="KW-1133">Transmembrane helix</keyword>
<feature type="domain" description="C-type lectin" evidence="10">
    <location>
        <begin position="685"/>
        <end position="793"/>
    </location>
</feature>
<evidence type="ECO:0000313" key="13">
    <source>
        <dbReference type="Proteomes" id="UP000265020"/>
    </source>
</evidence>
<dbReference type="Pfam" id="PF00059">
    <property type="entry name" value="Lectin_C"/>
    <property type="match status" value="6"/>
</dbReference>
<dbReference type="InterPro" id="IPR001304">
    <property type="entry name" value="C-type_lectin-like"/>
</dbReference>
<keyword evidence="7" id="KW-0325">Glycoprotein</keyword>
<protein>
    <submittedName>
        <fullName evidence="12">Mannose receptor, C type 1b</fullName>
    </submittedName>
</protein>
<keyword evidence="3" id="KW-0677">Repeat</keyword>
<keyword evidence="2 9" id="KW-0812">Transmembrane</keyword>
<dbReference type="GO" id="GO:0016020">
    <property type="term" value="C:membrane"/>
    <property type="evidence" value="ECO:0007669"/>
    <property type="project" value="UniProtKB-SubCell"/>
</dbReference>
<feature type="domain" description="C-type lectin" evidence="10">
    <location>
        <begin position="1072"/>
        <end position="1184"/>
    </location>
</feature>
<evidence type="ECO:0000256" key="6">
    <source>
        <dbReference type="ARBA" id="ARBA00023157"/>
    </source>
</evidence>
<evidence type="ECO:0000256" key="4">
    <source>
        <dbReference type="ARBA" id="ARBA00022989"/>
    </source>
</evidence>
<keyword evidence="13" id="KW-1185">Reference proteome</keyword>
<dbReference type="InterPro" id="IPR016186">
    <property type="entry name" value="C-type_lectin-like/link_sf"/>
</dbReference>
<dbReference type="AlphaFoldDB" id="A0A3Q2FV83"/>
<evidence type="ECO:0000256" key="1">
    <source>
        <dbReference type="ARBA" id="ARBA00004167"/>
    </source>
</evidence>
<evidence type="ECO:0000256" key="2">
    <source>
        <dbReference type="ARBA" id="ARBA00022692"/>
    </source>
</evidence>
<dbReference type="GeneTree" id="ENSGT01050000244842"/>
<dbReference type="SMART" id="SM00059">
    <property type="entry name" value="FN2"/>
    <property type="match status" value="1"/>
</dbReference>
<feature type="transmembrane region" description="Helical" evidence="9">
    <location>
        <begin position="12"/>
        <end position="28"/>
    </location>
</feature>
<dbReference type="PROSITE" id="PS50041">
    <property type="entry name" value="C_TYPE_LECTIN_2"/>
    <property type="match status" value="6"/>
</dbReference>
<evidence type="ECO:0000313" key="12">
    <source>
        <dbReference type="Ensembl" id="ENSCVAP00000011275.1"/>
    </source>
</evidence>
<dbReference type="PROSITE" id="PS50231">
    <property type="entry name" value="RICIN_B_LECTIN"/>
    <property type="match status" value="1"/>
</dbReference>
<reference evidence="12" key="1">
    <citation type="submission" date="2025-08" db="UniProtKB">
        <authorList>
            <consortium name="Ensembl"/>
        </authorList>
    </citation>
    <scope>IDENTIFICATION</scope>
</reference>
<feature type="domain" description="C-type lectin" evidence="10">
    <location>
        <begin position="548"/>
        <end position="657"/>
    </location>
</feature>
<feature type="domain" description="C-type lectin" evidence="10">
    <location>
        <begin position="351"/>
        <end position="467"/>
    </location>
</feature>
<dbReference type="InterPro" id="IPR018378">
    <property type="entry name" value="C-type_lectin_CS"/>
</dbReference>
<dbReference type="Pfam" id="PF00040">
    <property type="entry name" value="fn2"/>
    <property type="match status" value="1"/>
</dbReference>
<dbReference type="InterPro" id="IPR050111">
    <property type="entry name" value="C-type_lectin/snaclec_domain"/>
</dbReference>
<dbReference type="Gene3D" id="3.10.100.10">
    <property type="entry name" value="Mannose-Binding Protein A, subunit A"/>
    <property type="match status" value="6"/>
</dbReference>
<name>A0A3Q2FV83_CYPVA</name>
<dbReference type="SUPFAM" id="SSF57440">
    <property type="entry name" value="Kringle-like"/>
    <property type="match status" value="1"/>
</dbReference>